<name>A0A4Y7TY01_COPMI</name>
<keyword evidence="2" id="KW-1185">Reference proteome</keyword>
<comment type="caution">
    <text evidence="1">The sequence shown here is derived from an EMBL/GenBank/DDBJ whole genome shotgun (WGS) entry which is preliminary data.</text>
</comment>
<evidence type="ECO:0000313" key="2">
    <source>
        <dbReference type="Proteomes" id="UP000298030"/>
    </source>
</evidence>
<gene>
    <name evidence="1" type="ORF">FA13DRAFT_1786260</name>
</gene>
<evidence type="ECO:0000313" key="1">
    <source>
        <dbReference type="EMBL" id="TEB38492.1"/>
    </source>
</evidence>
<protein>
    <submittedName>
        <fullName evidence="1">Uncharacterized protein</fullName>
    </submittedName>
</protein>
<proteinExistence type="predicted"/>
<dbReference type="OrthoDB" id="3067340at2759"/>
<organism evidence="1 2">
    <name type="scientific">Coprinellus micaceus</name>
    <name type="common">Glistening ink-cap mushroom</name>
    <name type="synonym">Coprinus micaceus</name>
    <dbReference type="NCBI Taxonomy" id="71717"/>
    <lineage>
        <taxon>Eukaryota</taxon>
        <taxon>Fungi</taxon>
        <taxon>Dikarya</taxon>
        <taxon>Basidiomycota</taxon>
        <taxon>Agaricomycotina</taxon>
        <taxon>Agaricomycetes</taxon>
        <taxon>Agaricomycetidae</taxon>
        <taxon>Agaricales</taxon>
        <taxon>Agaricineae</taxon>
        <taxon>Psathyrellaceae</taxon>
        <taxon>Coprinellus</taxon>
    </lineage>
</organism>
<accession>A0A4Y7TY01</accession>
<reference evidence="1 2" key="1">
    <citation type="journal article" date="2019" name="Nat. Ecol. Evol.">
        <title>Megaphylogeny resolves global patterns of mushroom evolution.</title>
        <authorList>
            <person name="Varga T."/>
            <person name="Krizsan K."/>
            <person name="Foldi C."/>
            <person name="Dima B."/>
            <person name="Sanchez-Garcia M."/>
            <person name="Sanchez-Ramirez S."/>
            <person name="Szollosi G.J."/>
            <person name="Szarkandi J.G."/>
            <person name="Papp V."/>
            <person name="Albert L."/>
            <person name="Andreopoulos W."/>
            <person name="Angelini C."/>
            <person name="Antonin V."/>
            <person name="Barry K.W."/>
            <person name="Bougher N.L."/>
            <person name="Buchanan P."/>
            <person name="Buyck B."/>
            <person name="Bense V."/>
            <person name="Catcheside P."/>
            <person name="Chovatia M."/>
            <person name="Cooper J."/>
            <person name="Damon W."/>
            <person name="Desjardin D."/>
            <person name="Finy P."/>
            <person name="Geml J."/>
            <person name="Haridas S."/>
            <person name="Hughes K."/>
            <person name="Justo A."/>
            <person name="Karasinski D."/>
            <person name="Kautmanova I."/>
            <person name="Kiss B."/>
            <person name="Kocsube S."/>
            <person name="Kotiranta H."/>
            <person name="LaButti K.M."/>
            <person name="Lechner B.E."/>
            <person name="Liimatainen K."/>
            <person name="Lipzen A."/>
            <person name="Lukacs Z."/>
            <person name="Mihaltcheva S."/>
            <person name="Morgado L.N."/>
            <person name="Niskanen T."/>
            <person name="Noordeloos M.E."/>
            <person name="Ohm R.A."/>
            <person name="Ortiz-Santana B."/>
            <person name="Ovrebo C."/>
            <person name="Racz N."/>
            <person name="Riley R."/>
            <person name="Savchenko A."/>
            <person name="Shiryaev A."/>
            <person name="Soop K."/>
            <person name="Spirin V."/>
            <person name="Szebenyi C."/>
            <person name="Tomsovsky M."/>
            <person name="Tulloss R.E."/>
            <person name="Uehling J."/>
            <person name="Grigoriev I.V."/>
            <person name="Vagvolgyi C."/>
            <person name="Papp T."/>
            <person name="Martin F.M."/>
            <person name="Miettinen O."/>
            <person name="Hibbett D.S."/>
            <person name="Nagy L.G."/>
        </authorList>
    </citation>
    <scope>NUCLEOTIDE SEQUENCE [LARGE SCALE GENOMIC DNA]</scope>
    <source>
        <strain evidence="1 2">FP101781</strain>
    </source>
</reference>
<dbReference type="EMBL" id="QPFP01000003">
    <property type="protein sequence ID" value="TEB38492.1"/>
    <property type="molecule type" value="Genomic_DNA"/>
</dbReference>
<sequence length="379" mass="43002">MEIQPRSSPERDSPFLTGVIIDFWWAFVNGDPIWLLCFPTEIVDAIVGFLPSPVLEILTHNPTFDPMARKLLKSRLSELMKSWHLPVEGTLTMMRRRNTVLSGSAALRIVDPCFWNPQDLDFYVPSSEYKAVCAWFLRQRYTVSNELTSEYTPETLTGNDFEFGDDLIDLQHNFPRLRVHATNCIQSVIRLVHPDHPKTINVIKSTSEHPVAPICFFHSTLVMNFVTGNGAVSLYPDLTQDKKGMLNMQLNPPLEPVAETTFEALDKYQQRGYSFFQGSDLEDVERLLLVPLRGDRAPCAVERLMQRNLGDGKASSLAFDVRHPVAVFPALKWSLSTRVYTHDGYYDVGPSVEVCQDDEYVVYANNIAVKRVQMAAEAL</sequence>
<dbReference type="Proteomes" id="UP000298030">
    <property type="component" value="Unassembled WGS sequence"/>
</dbReference>
<dbReference type="AlphaFoldDB" id="A0A4Y7TY01"/>